<feature type="region of interest" description="Disordered" evidence="1">
    <location>
        <begin position="1"/>
        <end position="107"/>
    </location>
</feature>
<comment type="caution">
    <text evidence="2">The sequence shown here is derived from an EMBL/GenBank/DDBJ whole genome shotgun (WGS) entry which is preliminary data.</text>
</comment>
<gene>
    <name evidence="2" type="ORF">PLEPLA_LOCUS517</name>
</gene>
<dbReference type="EMBL" id="CADEAL010000021">
    <property type="protein sequence ID" value="CAB1412823.1"/>
    <property type="molecule type" value="Genomic_DNA"/>
</dbReference>
<organism evidence="2 3">
    <name type="scientific">Pleuronectes platessa</name>
    <name type="common">European plaice</name>
    <dbReference type="NCBI Taxonomy" id="8262"/>
    <lineage>
        <taxon>Eukaryota</taxon>
        <taxon>Metazoa</taxon>
        <taxon>Chordata</taxon>
        <taxon>Craniata</taxon>
        <taxon>Vertebrata</taxon>
        <taxon>Euteleostomi</taxon>
        <taxon>Actinopterygii</taxon>
        <taxon>Neopterygii</taxon>
        <taxon>Teleostei</taxon>
        <taxon>Neoteleostei</taxon>
        <taxon>Acanthomorphata</taxon>
        <taxon>Carangaria</taxon>
        <taxon>Pleuronectiformes</taxon>
        <taxon>Pleuronectoidei</taxon>
        <taxon>Pleuronectidae</taxon>
        <taxon>Pleuronectes</taxon>
    </lineage>
</organism>
<protein>
    <submittedName>
        <fullName evidence="2">Uncharacterized protein</fullName>
    </submittedName>
</protein>
<keyword evidence="3" id="KW-1185">Reference proteome</keyword>
<dbReference type="AlphaFoldDB" id="A0A9N7TIW4"/>
<dbReference type="Proteomes" id="UP001153269">
    <property type="component" value="Unassembled WGS sequence"/>
</dbReference>
<name>A0A9N7TIW4_PLEPL</name>
<proteinExistence type="predicted"/>
<accession>A0A9N7TIW4</accession>
<evidence type="ECO:0000313" key="3">
    <source>
        <dbReference type="Proteomes" id="UP001153269"/>
    </source>
</evidence>
<evidence type="ECO:0000313" key="2">
    <source>
        <dbReference type="EMBL" id="CAB1412823.1"/>
    </source>
</evidence>
<reference evidence="2" key="1">
    <citation type="submission" date="2020-03" db="EMBL/GenBank/DDBJ databases">
        <authorList>
            <person name="Weist P."/>
        </authorList>
    </citation>
    <scope>NUCLEOTIDE SEQUENCE</scope>
</reference>
<evidence type="ECO:0000256" key="1">
    <source>
        <dbReference type="SAM" id="MobiDB-lite"/>
    </source>
</evidence>
<sequence>MTEWGKMRGNGANENFGERREEESTEWGGGGDSSRSGGEKDKSCSEMLSCCDGTERRRKQGPESLSPPENSDVVFPWRHQGRSPSSSTYFREPRLSPKTLPRLRSPE</sequence>